<protein>
    <submittedName>
        <fullName evidence="2">Type II toxin-antitoxin system VapB family antitoxin</fullName>
    </submittedName>
</protein>
<name>A0ABT9BQA5_9MICO</name>
<dbReference type="Proteomes" id="UP001241072">
    <property type="component" value="Unassembled WGS sequence"/>
</dbReference>
<evidence type="ECO:0000313" key="3">
    <source>
        <dbReference type="Proteomes" id="UP001241072"/>
    </source>
</evidence>
<reference evidence="2 3" key="1">
    <citation type="submission" date="2023-07" db="EMBL/GenBank/DDBJ databases">
        <title>Protaetiibacter sp. nov WY-16 isolated from soil.</title>
        <authorList>
            <person name="Liu B."/>
            <person name="Wan Y."/>
        </authorList>
    </citation>
    <scope>NUCLEOTIDE SEQUENCE [LARGE SCALE GENOMIC DNA]</scope>
    <source>
        <strain evidence="2 3">WY-16</strain>
    </source>
</reference>
<keyword evidence="1" id="KW-1277">Toxin-antitoxin system</keyword>
<gene>
    <name evidence="2" type="ORF">Q5716_11265</name>
</gene>
<dbReference type="RefSeq" id="WP_305003236.1">
    <property type="nucleotide sequence ID" value="NZ_JAUQUB010000002.1"/>
</dbReference>
<evidence type="ECO:0000256" key="1">
    <source>
        <dbReference type="ARBA" id="ARBA00022649"/>
    </source>
</evidence>
<keyword evidence="3" id="KW-1185">Reference proteome</keyword>
<comment type="caution">
    <text evidence="2">The sequence shown here is derived from an EMBL/GenBank/DDBJ whole genome shotgun (WGS) entry which is preliminary data.</text>
</comment>
<dbReference type="Pfam" id="PF07704">
    <property type="entry name" value="PSK_trans_fac"/>
    <property type="match status" value="1"/>
</dbReference>
<sequence length="84" mass="9572">MSLNIKNESTHAAVRELARIRGVSQTEAVDEAVRARLEELAHEAESQRRYERTMEISRETGRILRESGGMLETDDLYDDLGLPK</sequence>
<dbReference type="InterPro" id="IPR011660">
    <property type="entry name" value="VapB-like"/>
</dbReference>
<proteinExistence type="predicted"/>
<dbReference type="EMBL" id="JAUQUB010000002">
    <property type="protein sequence ID" value="MDO7882804.1"/>
    <property type="molecule type" value="Genomic_DNA"/>
</dbReference>
<organism evidence="2 3">
    <name type="scientific">Antiquaquibacter soli</name>
    <dbReference type="NCBI Taxonomy" id="3064523"/>
    <lineage>
        <taxon>Bacteria</taxon>
        <taxon>Bacillati</taxon>
        <taxon>Actinomycetota</taxon>
        <taxon>Actinomycetes</taxon>
        <taxon>Micrococcales</taxon>
        <taxon>Microbacteriaceae</taxon>
        <taxon>Antiquaquibacter</taxon>
    </lineage>
</organism>
<accession>A0ABT9BQA5</accession>
<evidence type="ECO:0000313" key="2">
    <source>
        <dbReference type="EMBL" id="MDO7882804.1"/>
    </source>
</evidence>